<dbReference type="PANTHER" id="PTHR47771">
    <property type="entry name" value="LD27203P-RELATED"/>
    <property type="match status" value="1"/>
</dbReference>
<organism evidence="1 2">
    <name type="scientific">Apolygus lucorum</name>
    <name type="common">Small green plant bug</name>
    <name type="synonym">Lygocoris lucorum</name>
    <dbReference type="NCBI Taxonomy" id="248454"/>
    <lineage>
        <taxon>Eukaryota</taxon>
        <taxon>Metazoa</taxon>
        <taxon>Ecdysozoa</taxon>
        <taxon>Arthropoda</taxon>
        <taxon>Hexapoda</taxon>
        <taxon>Insecta</taxon>
        <taxon>Pterygota</taxon>
        <taxon>Neoptera</taxon>
        <taxon>Paraneoptera</taxon>
        <taxon>Hemiptera</taxon>
        <taxon>Heteroptera</taxon>
        <taxon>Panheteroptera</taxon>
        <taxon>Cimicomorpha</taxon>
        <taxon>Miridae</taxon>
        <taxon>Mirini</taxon>
        <taxon>Apolygus</taxon>
    </lineage>
</organism>
<name>A0A6A4JND6_APOLU</name>
<dbReference type="AlphaFoldDB" id="A0A6A4JND6"/>
<dbReference type="EMBL" id="WIXP02000002">
    <property type="protein sequence ID" value="KAF6215160.1"/>
    <property type="molecule type" value="Genomic_DNA"/>
</dbReference>
<evidence type="ECO:0000313" key="2">
    <source>
        <dbReference type="Proteomes" id="UP000466442"/>
    </source>
</evidence>
<protein>
    <submittedName>
        <fullName evidence="1">Uncharacterized protein</fullName>
    </submittedName>
</protein>
<dbReference type="Proteomes" id="UP000466442">
    <property type="component" value="Unassembled WGS sequence"/>
</dbReference>
<sequence>MIKLGVIIGLCSNLRYVDARDKGNTTKGIEEHKNDDNIAESSDLGGNLFDLGSVSSGLLSSGLNFRNDWTPITAPVSSAEPHLQSDEHVKTITVTKNVPVPYTVTVEKRVPVRIEVPVDKPYPVYVPRPYQVIVEKKVPYHVKVPVPQPYTVEKHVPVPVKIHVARPYPVQVPAPYPVFMVRKVPYTIEKHIPFPVGVPVVRPYPVHVPVEKHVPFPVEKTVPYPVKIHVDRPVPVHVEKPYPVRVEKLVPVQVEKLIPVPVKIPVRVPIPFPVPHHTHEGSPSNNEYYIHEQLQQTKQPEYQFHSEGETKTQENAVGESETLVRHEVPDGVHQGEEQNRFHYERIPAFQQPQAYPQQDYKMYVAPHESEVTAENESHQPVGRHGYQYHHHQDEETYSNEAKNQPQFLSVHDYSKALHDQYVKQMEHEETTKKEVQQNNAAKDEYEALKVQSDDGEGKQESYFKVNMGESAYTNSVHHGLRTTGR</sequence>
<proteinExistence type="predicted"/>
<dbReference type="PANTHER" id="PTHR47771:SF12">
    <property type="entry name" value="HL02234P-RELATED"/>
    <property type="match status" value="1"/>
</dbReference>
<dbReference type="OrthoDB" id="371494at2759"/>
<gene>
    <name evidence="1" type="ORF">GE061_009911</name>
</gene>
<evidence type="ECO:0000313" key="1">
    <source>
        <dbReference type="EMBL" id="KAF6215160.1"/>
    </source>
</evidence>
<accession>A0A6A4JND6</accession>
<reference evidence="1" key="1">
    <citation type="journal article" date="2021" name="Mol. Ecol. Resour.">
        <title>Apolygus lucorum genome provides insights into omnivorousness and mesophyll feeding.</title>
        <authorList>
            <person name="Liu Y."/>
            <person name="Liu H."/>
            <person name="Wang H."/>
            <person name="Huang T."/>
            <person name="Liu B."/>
            <person name="Yang B."/>
            <person name="Yin L."/>
            <person name="Li B."/>
            <person name="Zhang Y."/>
            <person name="Zhang S."/>
            <person name="Jiang F."/>
            <person name="Zhang X."/>
            <person name="Ren Y."/>
            <person name="Wang B."/>
            <person name="Wang S."/>
            <person name="Lu Y."/>
            <person name="Wu K."/>
            <person name="Fan W."/>
            <person name="Wang G."/>
        </authorList>
    </citation>
    <scope>NUCLEOTIDE SEQUENCE</scope>
    <source>
        <strain evidence="1">12Hb</strain>
    </source>
</reference>
<comment type="caution">
    <text evidence="1">The sequence shown here is derived from an EMBL/GenBank/DDBJ whole genome shotgun (WGS) entry which is preliminary data.</text>
</comment>
<keyword evidence="2" id="KW-1185">Reference proteome</keyword>